<dbReference type="Pfam" id="PF13086">
    <property type="entry name" value="AAA_11"/>
    <property type="match status" value="1"/>
</dbReference>
<dbReference type="Proteomes" id="UP000515124">
    <property type="component" value="Unplaced"/>
</dbReference>
<dbReference type="CDD" id="cd17935">
    <property type="entry name" value="EEXXQc_AQR"/>
    <property type="match status" value="1"/>
</dbReference>
<feature type="domain" description="DNA2/NAM7 helicase-like C-terminal" evidence="3">
    <location>
        <begin position="1186"/>
        <end position="1378"/>
    </location>
</feature>
<dbReference type="GO" id="GO:0004386">
    <property type="term" value="F:helicase activity"/>
    <property type="evidence" value="ECO:0007669"/>
    <property type="project" value="InterPro"/>
</dbReference>
<evidence type="ECO:0000259" key="4">
    <source>
        <dbReference type="Pfam" id="PF16399"/>
    </source>
</evidence>
<dbReference type="Pfam" id="PF21143">
    <property type="entry name" value="Aquarius_N_2nd"/>
    <property type="match status" value="1"/>
</dbReference>
<evidence type="ECO:0000259" key="3">
    <source>
        <dbReference type="Pfam" id="PF13087"/>
    </source>
</evidence>
<feature type="domain" description="DNA2/NAM7 helicase helicase" evidence="2">
    <location>
        <begin position="889"/>
        <end position="1177"/>
    </location>
</feature>
<protein>
    <submittedName>
        <fullName evidence="8">Intron-binding protein aquarius</fullName>
    </submittedName>
</protein>
<evidence type="ECO:0000259" key="6">
    <source>
        <dbReference type="Pfam" id="PF21144"/>
    </source>
</evidence>
<dbReference type="Pfam" id="PF16399">
    <property type="entry name" value="Aquarius_N_1st"/>
    <property type="match status" value="1"/>
</dbReference>
<feature type="domain" description="RNA helicase aquarius beta-barrel" evidence="5">
    <location>
        <begin position="551"/>
        <end position="720"/>
    </location>
</feature>
<dbReference type="Pfam" id="PF13087">
    <property type="entry name" value="AAA_12"/>
    <property type="match status" value="1"/>
</dbReference>
<dbReference type="PANTHER" id="PTHR10887">
    <property type="entry name" value="DNA2/NAM7 HELICASE FAMILY"/>
    <property type="match status" value="1"/>
</dbReference>
<evidence type="ECO:0000256" key="1">
    <source>
        <dbReference type="SAM" id="MobiDB-lite"/>
    </source>
</evidence>
<dbReference type="GO" id="GO:0000398">
    <property type="term" value="P:mRNA splicing, via spliceosome"/>
    <property type="evidence" value="ECO:0007669"/>
    <property type="project" value="InterPro"/>
</dbReference>
<name>A0A6P5TUP7_PRUAV</name>
<feature type="domain" description="RNA helicase aquarius insertion" evidence="6">
    <location>
        <begin position="771"/>
        <end position="868"/>
    </location>
</feature>
<dbReference type="InterPro" id="IPR048967">
    <property type="entry name" value="Aquarius_insert"/>
</dbReference>
<feature type="region of interest" description="Disordered" evidence="1">
    <location>
        <begin position="1457"/>
        <end position="1549"/>
    </location>
</feature>
<dbReference type="CDD" id="cd18808">
    <property type="entry name" value="SF1_C_Upf1"/>
    <property type="match status" value="1"/>
</dbReference>
<organism evidence="7 8">
    <name type="scientific">Prunus avium</name>
    <name type="common">Cherry</name>
    <name type="synonym">Cerasus avium</name>
    <dbReference type="NCBI Taxonomy" id="42229"/>
    <lineage>
        <taxon>Eukaryota</taxon>
        <taxon>Viridiplantae</taxon>
        <taxon>Streptophyta</taxon>
        <taxon>Embryophyta</taxon>
        <taxon>Tracheophyta</taxon>
        <taxon>Spermatophyta</taxon>
        <taxon>Magnoliopsida</taxon>
        <taxon>eudicotyledons</taxon>
        <taxon>Gunneridae</taxon>
        <taxon>Pentapetalae</taxon>
        <taxon>rosids</taxon>
        <taxon>fabids</taxon>
        <taxon>Rosales</taxon>
        <taxon>Rosaceae</taxon>
        <taxon>Amygdaloideae</taxon>
        <taxon>Amygdaleae</taxon>
        <taxon>Prunus</taxon>
    </lineage>
</organism>
<sequence>MTKVYGTGAYDFKRHHVAEYPVEQPHQPGDKPVEAKPGSALPSSITLSEIQRDRLTMIAAANWSKTGDTSQPKQPFEPELVKEIYQTELSVKEGQRKTVPLQRVMILEVSQYLENYLWPNFDPETATFEHVMSMILMVNEKFRENVAAWVCFYDRKDVFKGFLERVLRLKSGRELSIAEKTNYLVFMINAFQSLEDEIVSDTVLTLASLESWHSLSYGRFQMELCFNPGLIKKWKKMIRKEAKEAAKRGEPFDPSTTLEVQFLRNLIEEFLEILDSKVVPPDRSINEDDQLDANRLEHVDDACVLYCERFMEFLIDLLSQLPTRRYLRPLVADVAVVAKCHLSALYRHEKGKLFAQLVDLLQFYEGFEINDHDGTQLTDDEVLQSHYDRVQSFQLLAFKKVPKLRELALANIGSIDKRNDLSKKLSVLPPEELKDLVCSKLKVVSKDDPWSQRVDFLIEVMVSFFEKQQSQKEKINALPLYPNELIMWDESLVPSINYSGEGCLALPKLNLQFLTLHDYLLRNFNLFRLESTYEIREDIQEAVPHLLSYINNEGETAFRGWSRMAVPIKQFRISEVKQPNIGEVKPAAVTAEVTFSVSSYKAQIRSEWNALKEHDVLFLLSIRPSFEPLSAEEDGKASVPQRLGLQYVRGCEIIEIRDEEGTLMNDFTGRIKRDEWKPPKGELRTVTVALDTAQYHMDVSNIAAKGSEDVYGTFNILMRRKPKENNFKAILESIRDLMNEYCIVPDWLHNIFLGYGNPSAAQWTNMPGLLGTVDFKDTFLDAEHLKECFPDDQVCFISPDGTENLNPSPPFRIRLPKTIKSSTNALPGNKKSTDSISDVPVKNSDIEKEKIVVEAYTPPDPGPYPQDQPKKNSVRFTPTQVGAIISGIQPGLTMVVGPPGTGKTDTAVQILNVLYHNCPSQRTLIITHSNQALNDLFEKIMQRDVPARYLLRLGQGEQELATDLDFSRQGRVNAMLVRRLELLSEVERLARSLQLPEDVGYTCETAGYFWLLHVYSRWEQFLAACVDNKDKPSFVKDRFPFKEFFSNTPKPVFTGESFEKDMRTAKGCFRHLKTMFQELEECRAFELLKSTADRANYLMTKQAKIVAMTCTHAALKRKDFLQLGFKYDNLLMEESAQILEIETFIPMLLQRQEDGYARLKRCILIGDHHQLPPVVKNMAFQKYSHMDQSLFTRFVRLGIPYIELNAQGRARPSIAKLYNWRYRDLGDLPYVKEDAIFHRANSGFSYEYQLVDVPDYHDRGESAPSPWFYQNEGEAEYVVSVYIYMRLLGYPANKISILTTYNGQKLLIRDVINRRCAPYDFIGPPSKVTTVDKFQGQQNDFILLSLVRTRFVGHLRDVRRLIVAMSRARLGLYVFCRRSLFEQCYELQPTFQLLLQRPDHLALNLNEISPNTERHVEDTGPMHLVSSVDEMIGIYQQLYEVKFHQYMAYSGRVAPSIDASEEQTTQQKSISGQHPMDTDIPVTSDGAPEDNTQHGSNLEEDTKMDVLANGQNLESSLENHSNGGTDVESGGGDRNVPPESSSEETNMDE</sequence>
<dbReference type="FunFam" id="3.40.50.300:FF:000507">
    <property type="entry name" value="Pre-mRNA-splicing factor"/>
    <property type="match status" value="1"/>
</dbReference>
<dbReference type="Gramene" id="Pav_sc0001992.1_g060.1.mk:mrna">
    <property type="protein sequence ID" value="Pav_sc0001992.1_g060.1.mk:mrna"/>
    <property type="gene ID" value="Pav_sc0001992.1_g060.1.mk"/>
</dbReference>
<proteinExistence type="predicted"/>
<evidence type="ECO:0000259" key="2">
    <source>
        <dbReference type="Pfam" id="PF13086"/>
    </source>
</evidence>
<dbReference type="GeneID" id="110770830"/>
<dbReference type="Pfam" id="PF21144">
    <property type="entry name" value="Aquarius_N_3rd"/>
    <property type="match status" value="1"/>
</dbReference>
<dbReference type="PANTHER" id="PTHR10887:SF5">
    <property type="entry name" value="RNA HELICASE AQUARIUS"/>
    <property type="match status" value="1"/>
</dbReference>
<dbReference type="RefSeq" id="XP_021830746.1">
    <property type="nucleotide sequence ID" value="XM_021975054.1"/>
</dbReference>
<reference evidence="8" key="1">
    <citation type="submission" date="2025-08" db="UniProtKB">
        <authorList>
            <consortium name="RefSeq"/>
        </authorList>
    </citation>
    <scope>IDENTIFICATION</scope>
</reference>
<dbReference type="InterPro" id="IPR047187">
    <property type="entry name" value="SF1_C_Upf1"/>
</dbReference>
<dbReference type="KEGG" id="pavi:110770830"/>
<dbReference type="GO" id="GO:0003729">
    <property type="term" value="F:mRNA binding"/>
    <property type="evidence" value="ECO:0007669"/>
    <property type="project" value="TreeGrafter"/>
</dbReference>
<evidence type="ECO:0000313" key="8">
    <source>
        <dbReference type="RefSeq" id="XP_021830746.1"/>
    </source>
</evidence>
<evidence type="ECO:0000313" key="7">
    <source>
        <dbReference type="Proteomes" id="UP000515124"/>
    </source>
</evidence>
<feature type="compositionally biased region" description="Polar residues" evidence="1">
    <location>
        <begin position="1509"/>
        <end position="1524"/>
    </location>
</feature>
<feature type="region of interest" description="Disordered" evidence="1">
    <location>
        <begin position="22"/>
        <end position="41"/>
    </location>
</feature>
<keyword evidence="7" id="KW-1185">Reference proteome</keyword>
<feature type="compositionally biased region" description="Polar residues" evidence="1">
    <location>
        <begin position="1462"/>
        <end position="1472"/>
    </location>
</feature>
<gene>
    <name evidence="8" type="primary">LOC110770830</name>
</gene>
<dbReference type="InterPro" id="IPR026300">
    <property type="entry name" value="CWF11_fam"/>
</dbReference>
<dbReference type="InterPro" id="IPR045055">
    <property type="entry name" value="DNA2/NAM7-like"/>
</dbReference>
<dbReference type="SMR" id="A0A6P5TUP7"/>
<accession>A0A6P5TUP7</accession>
<evidence type="ECO:0000259" key="5">
    <source>
        <dbReference type="Pfam" id="PF21143"/>
    </source>
</evidence>
<dbReference type="InterPro" id="IPR041679">
    <property type="entry name" value="DNA2/NAM7-like_C"/>
</dbReference>
<dbReference type="SUPFAM" id="SSF52540">
    <property type="entry name" value="P-loop containing nucleoside triphosphate hydrolases"/>
    <property type="match status" value="1"/>
</dbReference>
<feature type="domain" description="RNA helicase aquarius N-terminal" evidence="4">
    <location>
        <begin position="55"/>
        <end position="469"/>
    </location>
</feature>
<dbReference type="Gene3D" id="3.40.50.300">
    <property type="entry name" value="P-loop containing nucleotide triphosphate hydrolases"/>
    <property type="match status" value="2"/>
</dbReference>
<dbReference type="InterPro" id="IPR048966">
    <property type="entry name" value="Aquarius_b-barrel"/>
</dbReference>
<dbReference type="PIRSF" id="PIRSF038901">
    <property type="entry name" value="AQR_cwf11"/>
    <property type="match status" value="1"/>
</dbReference>
<dbReference type="GO" id="GO:0071013">
    <property type="term" value="C:catalytic step 2 spliceosome"/>
    <property type="evidence" value="ECO:0007669"/>
    <property type="project" value="TreeGrafter"/>
</dbReference>
<dbReference type="InterPro" id="IPR032174">
    <property type="entry name" value="Aquarius_N"/>
</dbReference>
<dbReference type="InterPro" id="IPR027417">
    <property type="entry name" value="P-loop_NTPase"/>
</dbReference>
<dbReference type="InterPro" id="IPR041677">
    <property type="entry name" value="DNA2/NAM7_AAA_11"/>
</dbReference>